<accession>X1D5F8</accession>
<protein>
    <submittedName>
        <fullName evidence="1">Uncharacterized protein</fullName>
    </submittedName>
</protein>
<proteinExistence type="predicted"/>
<comment type="caution">
    <text evidence="1">The sequence shown here is derived from an EMBL/GenBank/DDBJ whole genome shotgun (WGS) entry which is preliminary data.</text>
</comment>
<reference evidence="1" key="1">
    <citation type="journal article" date="2014" name="Front. Microbiol.">
        <title>High frequency of phylogenetically diverse reductive dehalogenase-homologous genes in deep subseafloor sedimentary metagenomes.</title>
        <authorList>
            <person name="Kawai M."/>
            <person name="Futagami T."/>
            <person name="Toyoda A."/>
            <person name="Takaki Y."/>
            <person name="Nishi S."/>
            <person name="Hori S."/>
            <person name="Arai W."/>
            <person name="Tsubouchi T."/>
            <person name="Morono Y."/>
            <person name="Uchiyama I."/>
            <person name="Ito T."/>
            <person name="Fujiyama A."/>
            <person name="Inagaki F."/>
            <person name="Takami H."/>
        </authorList>
    </citation>
    <scope>NUCLEOTIDE SEQUENCE</scope>
    <source>
        <strain evidence="1">Expedition CK06-06</strain>
    </source>
</reference>
<name>X1D5F8_9ZZZZ</name>
<feature type="non-terminal residue" evidence="1">
    <location>
        <position position="1"/>
    </location>
</feature>
<gene>
    <name evidence="1" type="ORF">S01H4_43622</name>
</gene>
<sequence>IKYNEIRNNWMRTVGMNKETSTRIFDYLDGNLHKNHLSPKEFMVAKQMRSYLDFNLEIVNRYRGAHGQEPIKGLTNYISHIFDHTLWVNPKTGQTVSRREFLERKYPFAENLEGILKWTTPKEKVSPFLKKRVGGLHYVRDIWRALDTYTHSVAQMVNDDPVRRSHSIANFLRREMALNKKTGKKTIIDLAGIEEQTRMFAQDYVGRPGRWDKYIKNSVEVVNKVLPESKKIRSITELSNAMTTVLYGTQMSYRLKTAIRNYSQHGLIIGRTGFGPLTWTITAP</sequence>
<dbReference type="AlphaFoldDB" id="X1D5F8"/>
<organism evidence="1">
    <name type="scientific">marine sediment metagenome</name>
    <dbReference type="NCBI Taxonomy" id="412755"/>
    <lineage>
        <taxon>unclassified sequences</taxon>
        <taxon>metagenomes</taxon>
        <taxon>ecological metagenomes</taxon>
    </lineage>
</organism>
<evidence type="ECO:0000313" key="1">
    <source>
        <dbReference type="EMBL" id="GAH00354.1"/>
    </source>
</evidence>
<feature type="non-terminal residue" evidence="1">
    <location>
        <position position="284"/>
    </location>
</feature>
<dbReference type="EMBL" id="BART01024080">
    <property type="protein sequence ID" value="GAH00354.1"/>
    <property type="molecule type" value="Genomic_DNA"/>
</dbReference>